<sequence length="165" mass="17386">MPDVNWKARSSDEVHPLLLQISGATRAENSTGRPPYVRAVVADRRAPLVGRPVDTNPGDNEHEVTVATEHRVEHDASVQLFVASRGEFLRWRALHHRDGRLELAAGLCSLVAALLAGSLTIGRYAVLIPMSGDALAGVQAAAVLFAAAAAVLLLVKSMGASPPGS</sequence>
<gene>
    <name evidence="2" type="ORF">SAMN05660359_04470</name>
</gene>
<dbReference type="AlphaFoldDB" id="A0A1I5IBQ0"/>
<evidence type="ECO:0000256" key="1">
    <source>
        <dbReference type="SAM" id="Phobius"/>
    </source>
</evidence>
<dbReference type="EMBL" id="FOWE01000013">
    <property type="protein sequence ID" value="SFO57933.1"/>
    <property type="molecule type" value="Genomic_DNA"/>
</dbReference>
<dbReference type="RefSeq" id="WP_143108286.1">
    <property type="nucleotide sequence ID" value="NZ_FOWE01000013.1"/>
</dbReference>
<evidence type="ECO:0000313" key="3">
    <source>
        <dbReference type="Proteomes" id="UP000183642"/>
    </source>
</evidence>
<keyword evidence="1" id="KW-0472">Membrane</keyword>
<feature type="transmembrane region" description="Helical" evidence="1">
    <location>
        <begin position="134"/>
        <end position="155"/>
    </location>
</feature>
<accession>A0A1I5IBQ0</accession>
<dbReference type="Proteomes" id="UP000183642">
    <property type="component" value="Unassembled WGS sequence"/>
</dbReference>
<protein>
    <submittedName>
        <fullName evidence="2">Uncharacterized protein</fullName>
    </submittedName>
</protein>
<keyword evidence="1" id="KW-0812">Transmembrane</keyword>
<proteinExistence type="predicted"/>
<organism evidence="2 3">
    <name type="scientific">Geodermatophilus obscurus</name>
    <dbReference type="NCBI Taxonomy" id="1861"/>
    <lineage>
        <taxon>Bacteria</taxon>
        <taxon>Bacillati</taxon>
        <taxon>Actinomycetota</taxon>
        <taxon>Actinomycetes</taxon>
        <taxon>Geodermatophilales</taxon>
        <taxon>Geodermatophilaceae</taxon>
        <taxon>Geodermatophilus</taxon>
    </lineage>
</organism>
<name>A0A1I5IBQ0_9ACTN</name>
<reference evidence="3" key="1">
    <citation type="submission" date="2016-10" db="EMBL/GenBank/DDBJ databases">
        <authorList>
            <person name="Varghese N."/>
            <person name="Submissions S."/>
        </authorList>
    </citation>
    <scope>NUCLEOTIDE SEQUENCE [LARGE SCALE GENOMIC DNA]</scope>
    <source>
        <strain evidence="3">DSM 43161</strain>
    </source>
</reference>
<evidence type="ECO:0000313" key="2">
    <source>
        <dbReference type="EMBL" id="SFO57933.1"/>
    </source>
</evidence>
<feature type="transmembrane region" description="Helical" evidence="1">
    <location>
        <begin position="101"/>
        <end position="122"/>
    </location>
</feature>
<keyword evidence="1" id="KW-1133">Transmembrane helix</keyword>
<keyword evidence="3" id="KW-1185">Reference proteome</keyword>